<gene>
    <name evidence="3" type="ORF">IFM89_027982</name>
</gene>
<accession>A0A835H171</accession>
<sequence length="187" mass="21490">MPLTEFLFQTYWRRAWIIICWLFVCFSLFTWKFTQYRNRKAFEVMGYCLCIAKGSAETLKFNMALILLPVYRNTIMWLRKNRSLNSSISFNDNINFHKLIASCIVIGVILHGGTHIAYAFPRIVGCSHSIFRTTIGADFQNHQPSYIEILSTIEAATGITMVLLMGMLLVYLGLVMDDVHKGTIMGR</sequence>
<proteinExistence type="predicted"/>
<evidence type="ECO:0000256" key="1">
    <source>
        <dbReference type="ARBA" id="ARBA00023002"/>
    </source>
</evidence>
<feature type="transmembrane region" description="Helical" evidence="2">
    <location>
        <begin position="12"/>
        <end position="31"/>
    </location>
</feature>
<evidence type="ECO:0000313" key="3">
    <source>
        <dbReference type="EMBL" id="KAF9589707.1"/>
    </source>
</evidence>
<dbReference type="GO" id="GO:0005886">
    <property type="term" value="C:plasma membrane"/>
    <property type="evidence" value="ECO:0007669"/>
    <property type="project" value="TreeGrafter"/>
</dbReference>
<organism evidence="3 4">
    <name type="scientific">Coptis chinensis</name>
    <dbReference type="NCBI Taxonomy" id="261450"/>
    <lineage>
        <taxon>Eukaryota</taxon>
        <taxon>Viridiplantae</taxon>
        <taxon>Streptophyta</taxon>
        <taxon>Embryophyta</taxon>
        <taxon>Tracheophyta</taxon>
        <taxon>Spermatophyta</taxon>
        <taxon>Magnoliopsida</taxon>
        <taxon>Ranunculales</taxon>
        <taxon>Ranunculaceae</taxon>
        <taxon>Coptidoideae</taxon>
        <taxon>Coptis</taxon>
    </lineage>
</organism>
<dbReference type="PANTHER" id="PTHR11972:SF127">
    <property type="entry name" value="RESPIRATORY BURST OXIDASE HOMOLOG PROTEIN A-LIKE"/>
    <property type="match status" value="1"/>
</dbReference>
<evidence type="ECO:0008006" key="5">
    <source>
        <dbReference type="Google" id="ProtNLM"/>
    </source>
</evidence>
<dbReference type="EMBL" id="JADFTS010000009">
    <property type="protein sequence ID" value="KAF9589707.1"/>
    <property type="molecule type" value="Genomic_DNA"/>
</dbReference>
<keyword evidence="4" id="KW-1185">Reference proteome</keyword>
<dbReference type="Proteomes" id="UP000631114">
    <property type="component" value="Unassembled WGS sequence"/>
</dbReference>
<reference evidence="3 4" key="1">
    <citation type="submission" date="2020-10" db="EMBL/GenBank/DDBJ databases">
        <title>The Coptis chinensis genome and diversification of protoberbering-type alkaloids.</title>
        <authorList>
            <person name="Wang B."/>
            <person name="Shu S."/>
            <person name="Song C."/>
            <person name="Liu Y."/>
        </authorList>
    </citation>
    <scope>NUCLEOTIDE SEQUENCE [LARGE SCALE GENOMIC DNA]</scope>
    <source>
        <strain evidence="3">HL-2020</strain>
        <tissue evidence="3">Leaf</tissue>
    </source>
</reference>
<evidence type="ECO:0000256" key="2">
    <source>
        <dbReference type="SAM" id="Phobius"/>
    </source>
</evidence>
<evidence type="ECO:0000313" key="4">
    <source>
        <dbReference type="Proteomes" id="UP000631114"/>
    </source>
</evidence>
<dbReference type="AlphaFoldDB" id="A0A835H171"/>
<feature type="transmembrane region" description="Helical" evidence="2">
    <location>
        <begin position="155"/>
        <end position="175"/>
    </location>
</feature>
<dbReference type="OrthoDB" id="1743172at2759"/>
<feature type="transmembrane region" description="Helical" evidence="2">
    <location>
        <begin position="99"/>
        <end position="120"/>
    </location>
</feature>
<comment type="caution">
    <text evidence="3">The sequence shown here is derived from an EMBL/GenBank/DDBJ whole genome shotgun (WGS) entry which is preliminary data.</text>
</comment>
<keyword evidence="2" id="KW-1133">Transmembrane helix</keyword>
<protein>
    <recommendedName>
        <fullName evidence="5">Ferric oxidoreductase domain-containing protein</fullName>
    </recommendedName>
</protein>
<dbReference type="PANTHER" id="PTHR11972">
    <property type="entry name" value="NADPH OXIDASE"/>
    <property type="match status" value="1"/>
</dbReference>
<name>A0A835H171_9MAGN</name>
<keyword evidence="1" id="KW-0560">Oxidoreductase</keyword>
<keyword evidence="2" id="KW-0812">Transmembrane</keyword>
<dbReference type="InterPro" id="IPR050369">
    <property type="entry name" value="RBOH/FRE"/>
</dbReference>
<dbReference type="GO" id="GO:0016174">
    <property type="term" value="F:NAD(P)H oxidase H2O2-forming activity"/>
    <property type="evidence" value="ECO:0007669"/>
    <property type="project" value="TreeGrafter"/>
</dbReference>
<keyword evidence="2" id="KW-0472">Membrane</keyword>